<reference evidence="2 3" key="1">
    <citation type="journal article" date="2011" name="J. Bacteriol.">
        <title>Complete genome sequence of the Thermophilic Bacterium Exiguobacterium sp. AT1b.</title>
        <authorList>
            <person name="Vishnivetskaya T.A."/>
            <person name="Lucas S."/>
            <person name="Copeland A."/>
            <person name="Lapidus A."/>
            <person name="Glavina Del Rio T."/>
            <person name="Dalin E."/>
            <person name="Tice H."/>
            <person name="Bruce D.C."/>
            <person name="Goodwin L.A."/>
            <person name="Pitluck S."/>
            <person name="Saunders E."/>
            <person name="Brettin T."/>
            <person name="Detter C."/>
            <person name="Han C."/>
            <person name="Larimer F."/>
            <person name="Land M.L."/>
            <person name="Hauser L.J."/>
            <person name="Kyrpides N.C."/>
            <person name="Ovchinnikova G."/>
            <person name="Kathariou S."/>
            <person name="Ramaley R.F."/>
            <person name="Rodrigues D.F."/>
            <person name="Hendrix C."/>
            <person name="Richardson P."/>
            <person name="Tiedje J.M."/>
        </authorList>
    </citation>
    <scope>NUCLEOTIDE SEQUENCE [LARGE SCALE GENOMIC DNA]</scope>
    <source>
        <strain evidence="3">ATCC BAA-1283 / AT1b</strain>
    </source>
</reference>
<name>C4L518_EXISA</name>
<evidence type="ECO:0000313" key="3">
    <source>
        <dbReference type="Proteomes" id="UP000000716"/>
    </source>
</evidence>
<keyword evidence="1" id="KW-0472">Membrane</keyword>
<organism evidence="2 3">
    <name type="scientific">Exiguobacterium sp. (strain ATCC BAA-1283 / AT1b)</name>
    <dbReference type="NCBI Taxonomy" id="360911"/>
    <lineage>
        <taxon>Bacteria</taxon>
        <taxon>Bacillati</taxon>
        <taxon>Bacillota</taxon>
        <taxon>Bacilli</taxon>
        <taxon>Bacillales</taxon>
        <taxon>Bacillales Family XII. Incertae Sedis</taxon>
        <taxon>Exiguobacterium</taxon>
    </lineage>
</organism>
<dbReference type="EMBL" id="CP001615">
    <property type="protein sequence ID" value="ACQ69763.1"/>
    <property type="molecule type" value="Genomic_DNA"/>
</dbReference>
<keyword evidence="3" id="KW-1185">Reference proteome</keyword>
<gene>
    <name evidence="2" type="ordered locus">EAT1b_0833</name>
</gene>
<dbReference type="KEGG" id="eat:EAT1b_0833"/>
<feature type="transmembrane region" description="Helical" evidence="1">
    <location>
        <begin position="18"/>
        <end position="36"/>
    </location>
</feature>
<feature type="transmembrane region" description="Helical" evidence="1">
    <location>
        <begin position="187"/>
        <end position="208"/>
    </location>
</feature>
<protein>
    <submittedName>
        <fullName evidence="2">Uncharacterized protein</fullName>
    </submittedName>
</protein>
<evidence type="ECO:0000256" key="1">
    <source>
        <dbReference type="SAM" id="Phobius"/>
    </source>
</evidence>
<dbReference type="AlphaFoldDB" id="C4L518"/>
<keyword evidence="1" id="KW-1133">Transmembrane helix</keyword>
<dbReference type="RefSeq" id="WP_012726882.1">
    <property type="nucleotide sequence ID" value="NC_012673.1"/>
</dbReference>
<dbReference type="Proteomes" id="UP000000716">
    <property type="component" value="Chromosome"/>
</dbReference>
<proteinExistence type="predicted"/>
<dbReference type="HOGENOM" id="CLU_094163_0_0_9"/>
<dbReference type="OrthoDB" id="2573593at2"/>
<evidence type="ECO:0000313" key="2">
    <source>
        <dbReference type="EMBL" id="ACQ69763.1"/>
    </source>
</evidence>
<feature type="transmembrane region" description="Helical" evidence="1">
    <location>
        <begin position="95"/>
        <end position="124"/>
    </location>
</feature>
<keyword evidence="1" id="KW-0812">Transmembrane</keyword>
<feature type="transmembrane region" description="Helical" evidence="1">
    <location>
        <begin position="157"/>
        <end position="180"/>
    </location>
</feature>
<dbReference type="STRING" id="360911.EAT1b_0833"/>
<feature type="transmembrane region" description="Helical" evidence="1">
    <location>
        <begin position="228"/>
        <end position="249"/>
    </location>
</feature>
<dbReference type="eggNOG" id="ENOG502Z865">
    <property type="taxonomic scope" value="Bacteria"/>
</dbReference>
<accession>C4L518</accession>
<sequence length="259" mass="30062">MKQLIRREFTNLWTPRSLMVYIGIIFIVPFVQFMTIRDRYEFFDPIEVFEESVSTIPAMLFPVLAILIFLPNILAEYRHNFLTYTRTRIDLSVYLVAKGLVNAILSGIVLFSMIFMTFLFVMYVEPLFHLVEYTAVTDGVVIPTTTFSFLQEIHPMLYGFSYAVWIGVNGSLYATMAYLLILTLDNLFVAISIPFLAYHILNFVAGIFQVPKFSPLSTLFPFNITAQPIWTIFVPFLLFLSIGVGIYLFHLRSRREWSF</sequence>
<feature type="transmembrane region" description="Helical" evidence="1">
    <location>
        <begin position="56"/>
        <end position="74"/>
    </location>
</feature>